<protein>
    <submittedName>
        <fullName evidence="1">Vancomycin resistance protein</fullName>
    </submittedName>
</protein>
<reference evidence="1 2" key="1">
    <citation type="submission" date="2017-09" db="EMBL/GenBank/DDBJ databases">
        <title>Depth-based differentiation of microbial function through sediment-hosted aquifers and enrichment of novel symbionts in the deep terrestrial subsurface.</title>
        <authorList>
            <person name="Probst A.J."/>
            <person name="Ladd B."/>
            <person name="Jarett J.K."/>
            <person name="Geller-Mcgrath D.E."/>
            <person name="Sieber C.M."/>
            <person name="Emerson J.B."/>
            <person name="Anantharaman K."/>
            <person name="Thomas B.C."/>
            <person name="Malmstrom R."/>
            <person name="Stieglmeier M."/>
            <person name="Klingl A."/>
            <person name="Woyke T."/>
            <person name="Ryan C.M."/>
            <person name="Banfield J.F."/>
        </authorList>
    </citation>
    <scope>NUCLEOTIDE SEQUENCE [LARGE SCALE GENOMIC DNA]</scope>
    <source>
        <strain evidence="1">CG11_big_fil_rev_8_21_14_0_20_39_34</strain>
    </source>
</reference>
<accession>A0A2H0N4Z5</accession>
<dbReference type="InterPro" id="IPR052913">
    <property type="entry name" value="Glycopeptide_resist_protein"/>
</dbReference>
<evidence type="ECO:0000313" key="1">
    <source>
        <dbReference type="EMBL" id="PIR03979.1"/>
    </source>
</evidence>
<evidence type="ECO:0000313" key="2">
    <source>
        <dbReference type="Proteomes" id="UP000229600"/>
    </source>
</evidence>
<dbReference type="InterPro" id="IPR007391">
    <property type="entry name" value="Vancomycin_resist_VanW"/>
</dbReference>
<sequence>MKEIEKKIREYICAYEGPKRMALSRRYPFLRGPIIFFRHFLRNIQNFFDQNIQYRREKSFFECVVARHQSVLRRKLGQSNPRLQEQKITNLKHAIDKLNGIVIEPNHIFSFWDIVGKPRYKDGYVDGMLLSNGEVVEGIGGGLCQLSNFLYWIFLHTSTEIVERHHHSKDVFPDSGRVLPFGGGATILYNFIDLQVRNTSNYPLQVKIWLTEDHLEGQLYSPHQSMEKFHIGEKNHFFVKRGNHYFRYNEIYREKFKDGVLLKTENIVTNFAPVLYEVTEDYIQKNHFKVLDFSHVNCDK</sequence>
<comment type="caution">
    <text evidence="1">The sequence shown here is derived from an EMBL/GenBank/DDBJ whole genome shotgun (WGS) entry which is preliminary data.</text>
</comment>
<dbReference type="AlphaFoldDB" id="A0A2H0N4Z5"/>
<dbReference type="EMBL" id="PCWN01000007">
    <property type="protein sequence ID" value="PIR03979.1"/>
    <property type="molecule type" value="Genomic_DNA"/>
</dbReference>
<organism evidence="1 2">
    <name type="scientific">Candidatus Magasanikbacteria bacterium CG11_big_fil_rev_8_21_14_0_20_39_34</name>
    <dbReference type="NCBI Taxonomy" id="1974653"/>
    <lineage>
        <taxon>Bacteria</taxon>
        <taxon>Candidatus Magasanikiibacteriota</taxon>
    </lineage>
</organism>
<dbReference type="PANTHER" id="PTHR35788">
    <property type="entry name" value="EXPORTED PROTEIN-RELATED"/>
    <property type="match status" value="1"/>
</dbReference>
<dbReference type="Proteomes" id="UP000229600">
    <property type="component" value="Unassembled WGS sequence"/>
</dbReference>
<name>A0A2H0N4Z5_9BACT</name>
<proteinExistence type="predicted"/>
<dbReference type="Pfam" id="PF04294">
    <property type="entry name" value="VanW"/>
    <property type="match status" value="1"/>
</dbReference>
<dbReference type="PANTHER" id="PTHR35788:SF1">
    <property type="entry name" value="EXPORTED PROTEIN"/>
    <property type="match status" value="1"/>
</dbReference>
<gene>
    <name evidence="1" type="ORF">COV59_02230</name>
</gene>